<dbReference type="Pfam" id="PF11728">
    <property type="entry name" value="ArAE_1_C"/>
    <property type="match status" value="1"/>
</dbReference>
<dbReference type="InterPro" id="IPR010343">
    <property type="entry name" value="ArAE_1"/>
</dbReference>
<protein>
    <submittedName>
        <fullName evidence="8">Aromatic acid exporter family protein</fullName>
    </submittedName>
</protein>
<evidence type="ECO:0000313" key="9">
    <source>
        <dbReference type="Proteomes" id="UP000321574"/>
    </source>
</evidence>
<dbReference type="EMBL" id="VDUW01000001">
    <property type="protein sequence ID" value="TXL67919.1"/>
    <property type="molecule type" value="Genomic_DNA"/>
</dbReference>
<reference evidence="8 9" key="1">
    <citation type="submission" date="2019-06" db="EMBL/GenBank/DDBJ databases">
        <title>Cerasibacillus sp. nov., isolated from maize field.</title>
        <authorList>
            <person name="Lin S.-Y."/>
            <person name="Tsai C.-F."/>
            <person name="Young C.-C."/>
        </authorList>
    </citation>
    <scope>NUCLEOTIDE SEQUENCE [LARGE SCALE GENOMIC DNA]</scope>
    <source>
        <strain evidence="8 9">CC-CFT480</strain>
    </source>
</reference>
<sequence>MKIGYRTIKTAVGTPIAISIAQFLELENFVTAGILTMLCIQPSRKQSVDSAWNRFAASILASLFSFFFFEVFGYNTIVLGVMLAFFIPTTVLLKISQGITTSSVIIINLYSAEYIDYLFLFNQFMLIFVGVGVGLLVNLYMPSLDKSLKGKQKRLESYFQTILHEIALYIRNKNMDWAGKELVEAQKLLDETLDLAELDRENHMFRSKHTYYDYFNMRRKQFILLERMLPLVVKLPNTDTVSEQIANFFEKLSKSVHPENTAVVFLEELEDLREQFLDEDLPSTKKEFETRANLFRLLHEIEDYLILKKRFKKTDFEFVKRMKKTGKKSV</sequence>
<proteinExistence type="predicted"/>
<keyword evidence="4 6" id="KW-1133">Transmembrane helix</keyword>
<comment type="subcellular location">
    <subcellularLocation>
        <location evidence="1">Cell membrane</location>
        <topology evidence="1">Multi-pass membrane protein</topology>
    </subcellularLocation>
</comment>
<dbReference type="Pfam" id="PF06081">
    <property type="entry name" value="ArAE_1"/>
    <property type="match status" value="1"/>
</dbReference>
<dbReference type="InterPro" id="IPR038323">
    <property type="entry name" value="ArAE_1_C_sf"/>
</dbReference>
<evidence type="ECO:0000256" key="1">
    <source>
        <dbReference type="ARBA" id="ARBA00004651"/>
    </source>
</evidence>
<organism evidence="8 9">
    <name type="scientific">Cerasibacillus terrae</name>
    <dbReference type="NCBI Taxonomy" id="2498845"/>
    <lineage>
        <taxon>Bacteria</taxon>
        <taxon>Bacillati</taxon>
        <taxon>Bacillota</taxon>
        <taxon>Bacilli</taxon>
        <taxon>Bacillales</taxon>
        <taxon>Bacillaceae</taxon>
        <taxon>Cerasibacillus</taxon>
    </lineage>
</organism>
<keyword evidence="3 6" id="KW-0812">Transmembrane</keyword>
<feature type="domain" description="Putative aromatic acid exporter C-terminal" evidence="7">
    <location>
        <begin position="145"/>
        <end position="309"/>
    </location>
</feature>
<dbReference type="Proteomes" id="UP000321574">
    <property type="component" value="Unassembled WGS sequence"/>
</dbReference>
<dbReference type="InterPro" id="IPR021062">
    <property type="entry name" value="ArAE_1_C"/>
</dbReference>
<dbReference type="Gene3D" id="1.20.120.940">
    <property type="entry name" value="Putative aromatic acid exporter, C-terminal domain"/>
    <property type="match status" value="1"/>
</dbReference>
<comment type="caution">
    <text evidence="8">The sequence shown here is derived from an EMBL/GenBank/DDBJ whole genome shotgun (WGS) entry which is preliminary data.</text>
</comment>
<evidence type="ECO:0000256" key="4">
    <source>
        <dbReference type="ARBA" id="ARBA00022989"/>
    </source>
</evidence>
<evidence type="ECO:0000259" key="7">
    <source>
        <dbReference type="Pfam" id="PF11728"/>
    </source>
</evidence>
<evidence type="ECO:0000256" key="6">
    <source>
        <dbReference type="SAM" id="Phobius"/>
    </source>
</evidence>
<evidence type="ECO:0000256" key="2">
    <source>
        <dbReference type="ARBA" id="ARBA00022475"/>
    </source>
</evidence>
<dbReference type="GO" id="GO:0005886">
    <property type="term" value="C:plasma membrane"/>
    <property type="evidence" value="ECO:0007669"/>
    <property type="project" value="UniProtKB-SubCell"/>
</dbReference>
<evidence type="ECO:0000256" key="3">
    <source>
        <dbReference type="ARBA" id="ARBA00022692"/>
    </source>
</evidence>
<evidence type="ECO:0000256" key="5">
    <source>
        <dbReference type="ARBA" id="ARBA00023136"/>
    </source>
</evidence>
<dbReference type="PANTHER" id="PTHR40064:SF1">
    <property type="entry name" value="MEMBRANE PROTEIN"/>
    <property type="match status" value="1"/>
</dbReference>
<feature type="transmembrane region" description="Helical" evidence="6">
    <location>
        <begin position="117"/>
        <end position="141"/>
    </location>
</feature>
<name>A0A5C8P335_9BACI</name>
<evidence type="ECO:0000313" key="8">
    <source>
        <dbReference type="EMBL" id="TXL67919.1"/>
    </source>
</evidence>
<keyword evidence="2" id="KW-1003">Cell membrane</keyword>
<keyword evidence="9" id="KW-1185">Reference proteome</keyword>
<dbReference type="OrthoDB" id="357521at2"/>
<dbReference type="AlphaFoldDB" id="A0A5C8P335"/>
<gene>
    <name evidence="8" type="ORF">FHP05_02545</name>
</gene>
<dbReference type="RefSeq" id="WP_147665656.1">
    <property type="nucleotide sequence ID" value="NZ_VDUW01000001.1"/>
</dbReference>
<dbReference type="InterPro" id="IPR052984">
    <property type="entry name" value="UPF0421"/>
</dbReference>
<accession>A0A5C8P335</accession>
<keyword evidence="5 6" id="KW-0472">Membrane</keyword>
<dbReference type="PANTHER" id="PTHR40064">
    <property type="entry name" value="MEMBRANE PROTEIN-RELATED"/>
    <property type="match status" value="1"/>
</dbReference>